<evidence type="ECO:0000256" key="1">
    <source>
        <dbReference type="SAM" id="SignalP"/>
    </source>
</evidence>
<gene>
    <name evidence="2" type="ORF">LRX75_18875</name>
</gene>
<protein>
    <recommendedName>
        <fullName evidence="4">DUF2946 domain-containing protein</fullName>
    </recommendedName>
</protein>
<keyword evidence="1" id="KW-0732">Signal</keyword>
<dbReference type="AlphaFoldDB" id="A0A9X1NWD3"/>
<keyword evidence="3" id="KW-1185">Reference proteome</keyword>
<reference evidence="2" key="1">
    <citation type="submission" date="2021-12" db="EMBL/GenBank/DDBJ databases">
        <authorList>
            <person name="Li Y."/>
        </authorList>
    </citation>
    <scope>NUCLEOTIDE SEQUENCE</scope>
    <source>
        <strain evidence="2">DKSPLA3</strain>
    </source>
</reference>
<comment type="caution">
    <text evidence="2">The sequence shown here is derived from an EMBL/GenBank/DDBJ whole genome shotgun (WGS) entry which is preliminary data.</text>
</comment>
<dbReference type="RefSeq" id="WP_231816213.1">
    <property type="nucleotide sequence ID" value="NZ_JAJOZR010000013.1"/>
</dbReference>
<accession>A0A9X1NWD3</accession>
<sequence>MRPFILALAVLCAILSGWTSAVAQAQGLAHRDSLAIAHAAHGEVHNTADASDCAGGCPHPAKGAHPMLCSACFALEVAAGDLGRLALPVPRLRPAVERPLVASVPQPAAPPPRGGLSS</sequence>
<evidence type="ECO:0008006" key="4">
    <source>
        <dbReference type="Google" id="ProtNLM"/>
    </source>
</evidence>
<proteinExistence type="predicted"/>
<dbReference type="EMBL" id="JAJOZR010000013">
    <property type="protein sequence ID" value="MCD7111104.1"/>
    <property type="molecule type" value="Genomic_DNA"/>
</dbReference>
<evidence type="ECO:0000313" key="3">
    <source>
        <dbReference type="Proteomes" id="UP001139089"/>
    </source>
</evidence>
<organism evidence="2 3">
    <name type="scientific">Rhizobium quercicola</name>
    <dbReference type="NCBI Taxonomy" id="2901226"/>
    <lineage>
        <taxon>Bacteria</taxon>
        <taxon>Pseudomonadati</taxon>
        <taxon>Pseudomonadota</taxon>
        <taxon>Alphaproteobacteria</taxon>
        <taxon>Hyphomicrobiales</taxon>
        <taxon>Rhizobiaceae</taxon>
        <taxon>Rhizobium/Agrobacterium group</taxon>
        <taxon>Rhizobium</taxon>
    </lineage>
</organism>
<feature type="signal peptide" evidence="1">
    <location>
        <begin position="1"/>
        <end position="25"/>
    </location>
</feature>
<feature type="chain" id="PRO_5040982042" description="DUF2946 domain-containing protein" evidence="1">
    <location>
        <begin position="26"/>
        <end position="118"/>
    </location>
</feature>
<dbReference type="Proteomes" id="UP001139089">
    <property type="component" value="Unassembled WGS sequence"/>
</dbReference>
<name>A0A9X1NWD3_9HYPH</name>
<evidence type="ECO:0000313" key="2">
    <source>
        <dbReference type="EMBL" id="MCD7111104.1"/>
    </source>
</evidence>